<protein>
    <submittedName>
        <fullName evidence="3">UDP-N-acetylmuramyl tripeptide synthase</fullName>
    </submittedName>
</protein>
<organism evidence="3 4">
    <name type="scientific">Bifidobacterium animalis subsp. lactis CNCM I-2494</name>
    <dbReference type="NCBI Taxonomy" id="1042403"/>
    <lineage>
        <taxon>Bacteria</taxon>
        <taxon>Bacillati</taxon>
        <taxon>Actinomycetota</taxon>
        <taxon>Actinomycetes</taxon>
        <taxon>Bifidobacteriales</taxon>
        <taxon>Bifidobacteriaceae</taxon>
        <taxon>Bifidobacterium</taxon>
    </lineage>
</organism>
<dbReference type="AlphaFoldDB" id="A0A806FKB9"/>
<sequence length="300" mass="31909">MVRQGVHMSSLSEAATHRTTLGMLADRYGYELSPKFSRAVTVTSLASDIDSVTAGSLFMPGKRIDAARVAAASRKGAYAVMLPKSMRSSDLEADIPLVYADPTPREIGQIASNMTGNPAGTLAVFAIAGINDDQIHANVEMLSQFLHMLGNPVGTICAGDSQSLDRFLDLRYPMDILSMQRVLSVCAEDGAAAVILALDDNTLQPDALQSVGADVIGYDGVANPMAGQDLVEQACERYGCGIDEGTHIAFRTDETDQMAVQADFGLDKVRSLSLAIAMVMAAGVKKANIRSALRVSRELH</sequence>
<evidence type="ECO:0000313" key="4">
    <source>
        <dbReference type="Proteomes" id="UP000008394"/>
    </source>
</evidence>
<dbReference type="EMBL" id="CP002915">
    <property type="protein sequence ID" value="AEK30669.1"/>
    <property type="molecule type" value="Genomic_DNA"/>
</dbReference>
<dbReference type="Proteomes" id="UP000008394">
    <property type="component" value="Chromosome"/>
</dbReference>
<dbReference type="SUPFAM" id="SSF63418">
    <property type="entry name" value="MurE/MurF N-terminal domain"/>
    <property type="match status" value="1"/>
</dbReference>
<gene>
    <name evidence="3" type="ORF">BALAC2494_00040</name>
</gene>
<evidence type="ECO:0000313" key="3">
    <source>
        <dbReference type="EMBL" id="AEK30669.1"/>
    </source>
</evidence>
<keyword evidence="1" id="KW-0132">Cell division</keyword>
<name>A0A806FKB9_BIFAN</name>
<evidence type="ECO:0000256" key="1">
    <source>
        <dbReference type="ARBA" id="ARBA00022618"/>
    </source>
</evidence>
<dbReference type="KEGG" id="bnm:BALAC2494_00040"/>
<accession>A0A806FKB9</accession>
<proteinExistence type="predicted"/>
<evidence type="ECO:0000256" key="2">
    <source>
        <dbReference type="ARBA" id="ARBA00023306"/>
    </source>
</evidence>
<dbReference type="GO" id="GO:0051301">
    <property type="term" value="P:cell division"/>
    <property type="evidence" value="ECO:0007669"/>
    <property type="project" value="UniProtKB-KW"/>
</dbReference>
<dbReference type="InterPro" id="IPR035911">
    <property type="entry name" value="MurE/MurF_N"/>
</dbReference>
<keyword evidence="2" id="KW-0131">Cell cycle</keyword>
<reference evidence="3 4" key="1">
    <citation type="journal article" date="2011" name="J. Bacteriol.">
        <title>Genome Sequence of the Probiotic Strain Bifidobacterium animalis subsp. lactis CNCM I-2494.</title>
        <authorList>
            <person name="Chervaux C."/>
            <person name="Grimaldi C."/>
            <person name="Bolotin A."/>
            <person name="Quinquis B."/>
            <person name="Legrain-Raspaud S."/>
            <person name="van Hylckama Vlieg J.E."/>
            <person name="Denariaz G."/>
            <person name="Smokvina T."/>
        </authorList>
    </citation>
    <scope>NUCLEOTIDE SEQUENCE [LARGE SCALE GENOMIC DNA]</scope>
    <source>
        <strain evidence="3 4">CNCM I-2494</strain>
    </source>
</reference>